<dbReference type="EMBL" id="MIHH01000031">
    <property type="protein sequence ID" value="OIQ07721.1"/>
    <property type="molecule type" value="Genomic_DNA"/>
</dbReference>
<gene>
    <name evidence="1" type="ORF">MOOR_26750</name>
</gene>
<protein>
    <submittedName>
        <fullName evidence="1">Uncharacterized protein</fullName>
    </submittedName>
</protein>
<sequence length="76" mass="8059">MAWISTPSKPASTAISAASLARWTRVSTSAVVNSRQVMDGSQKLGMADGATGWLSRRMGAATRPKPIPNCKKIFVP</sequence>
<dbReference type="Proteomes" id="UP000182743">
    <property type="component" value="Unassembled WGS sequence"/>
</dbReference>
<proteinExistence type="predicted"/>
<accession>A0A1J5JVW7</accession>
<name>A0A1J5JVW7_NEOTH</name>
<evidence type="ECO:0000313" key="2">
    <source>
        <dbReference type="Proteomes" id="UP000182743"/>
    </source>
</evidence>
<reference evidence="1 2" key="1">
    <citation type="submission" date="2016-08" db="EMBL/GenBank/DDBJ databases">
        <title>Genome-based comparison of Moorella thermoacetic strains.</title>
        <authorList>
            <person name="Poehlein A."/>
            <person name="Bengelsdorf F.R."/>
            <person name="Esser C."/>
            <person name="Duerre P."/>
            <person name="Daniel R."/>
        </authorList>
    </citation>
    <scope>NUCLEOTIDE SEQUENCE [LARGE SCALE GENOMIC DNA]</scope>
    <source>
        <strain evidence="1 2">DSM 11768</strain>
    </source>
</reference>
<comment type="caution">
    <text evidence="1">The sequence shown here is derived from an EMBL/GenBank/DDBJ whole genome shotgun (WGS) entry which is preliminary data.</text>
</comment>
<dbReference type="AlphaFoldDB" id="A0A1J5JVW7"/>
<evidence type="ECO:0000313" key="1">
    <source>
        <dbReference type="EMBL" id="OIQ07721.1"/>
    </source>
</evidence>
<organism evidence="1 2">
    <name type="scientific">Neomoorella thermoacetica</name>
    <name type="common">Clostridium thermoaceticum</name>
    <dbReference type="NCBI Taxonomy" id="1525"/>
    <lineage>
        <taxon>Bacteria</taxon>
        <taxon>Bacillati</taxon>
        <taxon>Bacillota</taxon>
        <taxon>Clostridia</taxon>
        <taxon>Neomoorellales</taxon>
        <taxon>Neomoorellaceae</taxon>
        <taxon>Neomoorella</taxon>
    </lineage>
</organism>